<dbReference type="SUPFAM" id="SSF53067">
    <property type="entry name" value="Actin-like ATPase domain"/>
    <property type="match status" value="1"/>
</dbReference>
<dbReference type="InterPro" id="IPR043129">
    <property type="entry name" value="ATPase_NBD"/>
</dbReference>
<evidence type="ECO:0008006" key="3">
    <source>
        <dbReference type="Google" id="ProtNLM"/>
    </source>
</evidence>
<accession>A0ABP9SZE5</accession>
<name>A0ABP9SZE5_9ACTN</name>
<protein>
    <recommendedName>
        <fullName evidence="3">ROK family protein</fullName>
    </recommendedName>
</protein>
<comment type="caution">
    <text evidence="1">The sequence shown here is derived from an EMBL/GenBank/DDBJ whole genome shotgun (WGS) entry which is preliminary data.</text>
</comment>
<evidence type="ECO:0000313" key="1">
    <source>
        <dbReference type="EMBL" id="GAA5207284.1"/>
    </source>
</evidence>
<dbReference type="Proteomes" id="UP001499878">
    <property type="component" value="Unassembled WGS sequence"/>
</dbReference>
<proteinExistence type="predicted"/>
<keyword evidence="2" id="KW-1185">Reference proteome</keyword>
<sequence>MLGSGFSRSADFILPLLEGKPSKHCLRPTELRTSTLGDESVALGGLRLALDDVDNRLLSAQLAAPRAPIG</sequence>
<organism evidence="1 2">
    <name type="scientific">Streptomyces thinghirensis</name>
    <dbReference type="NCBI Taxonomy" id="551547"/>
    <lineage>
        <taxon>Bacteria</taxon>
        <taxon>Bacillati</taxon>
        <taxon>Actinomycetota</taxon>
        <taxon>Actinomycetes</taxon>
        <taxon>Kitasatosporales</taxon>
        <taxon>Streptomycetaceae</taxon>
        <taxon>Streptomyces</taxon>
    </lineage>
</organism>
<dbReference type="EMBL" id="BAABJR010000005">
    <property type="protein sequence ID" value="GAA5207284.1"/>
    <property type="molecule type" value="Genomic_DNA"/>
</dbReference>
<reference evidence="2" key="1">
    <citation type="journal article" date="2019" name="Int. J. Syst. Evol. Microbiol.">
        <title>The Global Catalogue of Microorganisms (GCM) 10K type strain sequencing project: providing services to taxonomists for standard genome sequencing and annotation.</title>
        <authorList>
            <consortium name="The Broad Institute Genomics Platform"/>
            <consortium name="The Broad Institute Genome Sequencing Center for Infectious Disease"/>
            <person name="Wu L."/>
            <person name="Ma J."/>
        </authorList>
    </citation>
    <scope>NUCLEOTIDE SEQUENCE [LARGE SCALE GENOMIC DNA]</scope>
    <source>
        <strain evidence="2">JCM 18306</strain>
    </source>
</reference>
<gene>
    <name evidence="1" type="ORF">GCM10023323_22180</name>
</gene>
<evidence type="ECO:0000313" key="2">
    <source>
        <dbReference type="Proteomes" id="UP001499878"/>
    </source>
</evidence>